<gene>
    <name evidence="3" type="ORF">GS399_13515</name>
</gene>
<keyword evidence="4" id="KW-1185">Reference proteome</keyword>
<name>A0A7K1YBM2_9SPHI</name>
<evidence type="ECO:0000313" key="4">
    <source>
        <dbReference type="Proteomes" id="UP000466586"/>
    </source>
</evidence>
<feature type="domain" description="DUF4099" evidence="2">
    <location>
        <begin position="32"/>
        <end position="86"/>
    </location>
</feature>
<dbReference type="InterPro" id="IPR025343">
    <property type="entry name" value="DUF4099"/>
</dbReference>
<sequence length="260" mass="29462">MKNPFYVNELPKQEMESLSLVDKTGNYILSPDDVEALLAGRRTNLMSLKNLDASGVHIEQLDAKLSLDRNPDGQVSFRLHPIYKQPIIPPLLDEDEAQALITGETLSIDKIIPGPGKKEVVFEYDPDTREFISFDPKLVIAPDKINGYKLKDWQKDDFQKGFNVRLPDGTELQHRATDPKGIRADRAALILSVLLDGGISYLLIRGLRHLLNSDKKEQADEQTPAFKKAYAEMEKHFAKKFKAADQQTEETRGYNKTRAR</sequence>
<dbReference type="EMBL" id="WVHT01000006">
    <property type="protein sequence ID" value="MXV51994.1"/>
    <property type="molecule type" value="Genomic_DNA"/>
</dbReference>
<evidence type="ECO:0000259" key="2">
    <source>
        <dbReference type="Pfam" id="PF13351"/>
    </source>
</evidence>
<reference evidence="3 4" key="1">
    <citation type="submission" date="2019-11" db="EMBL/GenBank/DDBJ databases">
        <title>Pedobacter sp. HMF7647 Genome sequencing and assembly.</title>
        <authorList>
            <person name="Kang H."/>
            <person name="Kim H."/>
            <person name="Joh K."/>
        </authorList>
    </citation>
    <scope>NUCLEOTIDE SEQUENCE [LARGE SCALE GENOMIC DNA]</scope>
    <source>
        <strain evidence="3 4">HMF7647</strain>
    </source>
</reference>
<organism evidence="3 4">
    <name type="scientific">Hufsiella arboris</name>
    <dbReference type="NCBI Taxonomy" id="2695275"/>
    <lineage>
        <taxon>Bacteria</taxon>
        <taxon>Pseudomonadati</taxon>
        <taxon>Bacteroidota</taxon>
        <taxon>Sphingobacteriia</taxon>
        <taxon>Sphingobacteriales</taxon>
        <taxon>Sphingobacteriaceae</taxon>
        <taxon>Hufsiella</taxon>
    </lineage>
</organism>
<comment type="caution">
    <text evidence="3">The sequence shown here is derived from an EMBL/GenBank/DDBJ whole genome shotgun (WGS) entry which is preliminary data.</text>
</comment>
<feature type="region of interest" description="Disordered" evidence="1">
    <location>
        <begin position="241"/>
        <end position="260"/>
    </location>
</feature>
<protein>
    <submittedName>
        <fullName evidence="3">DUF4099 domain-containing protein</fullName>
    </submittedName>
</protein>
<evidence type="ECO:0000313" key="3">
    <source>
        <dbReference type="EMBL" id="MXV51994.1"/>
    </source>
</evidence>
<proteinExistence type="predicted"/>
<accession>A0A7K1YBM2</accession>
<dbReference type="AlphaFoldDB" id="A0A7K1YBM2"/>
<dbReference type="Proteomes" id="UP000466586">
    <property type="component" value="Unassembled WGS sequence"/>
</dbReference>
<evidence type="ECO:0000256" key="1">
    <source>
        <dbReference type="SAM" id="MobiDB-lite"/>
    </source>
</evidence>
<dbReference type="RefSeq" id="WP_160845178.1">
    <property type="nucleotide sequence ID" value="NZ_WVHT01000006.1"/>
</dbReference>
<dbReference type="Pfam" id="PF13351">
    <property type="entry name" value="DUF4099"/>
    <property type="match status" value="1"/>
</dbReference>